<organism evidence="2 3">
    <name type="scientific">Seminavis robusta</name>
    <dbReference type="NCBI Taxonomy" id="568900"/>
    <lineage>
        <taxon>Eukaryota</taxon>
        <taxon>Sar</taxon>
        <taxon>Stramenopiles</taxon>
        <taxon>Ochrophyta</taxon>
        <taxon>Bacillariophyta</taxon>
        <taxon>Bacillariophyceae</taxon>
        <taxon>Bacillariophycidae</taxon>
        <taxon>Naviculales</taxon>
        <taxon>Naviculaceae</taxon>
        <taxon>Seminavis</taxon>
    </lineage>
</organism>
<comment type="caution">
    <text evidence="2">The sequence shown here is derived from an EMBL/GenBank/DDBJ whole genome shotgun (WGS) entry which is preliminary data.</text>
</comment>
<evidence type="ECO:0000313" key="3">
    <source>
        <dbReference type="Proteomes" id="UP001153069"/>
    </source>
</evidence>
<feature type="compositionally biased region" description="Polar residues" evidence="1">
    <location>
        <begin position="164"/>
        <end position="179"/>
    </location>
</feature>
<dbReference type="Proteomes" id="UP001153069">
    <property type="component" value="Unassembled WGS sequence"/>
</dbReference>
<reference evidence="2" key="1">
    <citation type="submission" date="2020-06" db="EMBL/GenBank/DDBJ databases">
        <authorList>
            <consortium name="Plant Systems Biology data submission"/>
        </authorList>
    </citation>
    <scope>NUCLEOTIDE SEQUENCE</scope>
    <source>
        <strain evidence="2">D6</strain>
    </source>
</reference>
<keyword evidence="3" id="KW-1185">Reference proteome</keyword>
<evidence type="ECO:0000313" key="2">
    <source>
        <dbReference type="EMBL" id="CAB9502077.1"/>
    </source>
</evidence>
<protein>
    <submittedName>
        <fullName evidence="2">Uncharacterized protein</fullName>
    </submittedName>
</protein>
<sequence length="179" mass="19645">MKGALSARAIKNIQTWRRETGGGLVGICAGAVFLCAKGRRGRGLVNGVDLVQDEKFHQAGLQGLVTLGPAAEAPRRFQKYITATRRGMTRDEESSRFAYLCGPVFRVKSRRDEELGGRVAVWAKERNPVAAARELGFATGASSATPRRRRRVVGPLKGSRSDNGRISSTWWESCQSQQR</sequence>
<evidence type="ECO:0000256" key="1">
    <source>
        <dbReference type="SAM" id="MobiDB-lite"/>
    </source>
</evidence>
<dbReference type="AlphaFoldDB" id="A0A9N8H700"/>
<gene>
    <name evidence="2" type="ORF">SEMRO_127_G060690.1</name>
</gene>
<name>A0A9N8H700_9STRA</name>
<accession>A0A9N8H700</accession>
<dbReference type="EMBL" id="CAICTM010000126">
    <property type="protein sequence ID" value="CAB9502077.1"/>
    <property type="molecule type" value="Genomic_DNA"/>
</dbReference>
<proteinExistence type="predicted"/>
<feature type="region of interest" description="Disordered" evidence="1">
    <location>
        <begin position="138"/>
        <end position="179"/>
    </location>
</feature>